<geneLocation type="mitochondrion" evidence="2"/>
<dbReference type="AlphaFoldDB" id="A0A650GBJ6"/>
<evidence type="ECO:0000256" key="1">
    <source>
        <dbReference type="SAM" id="Phobius"/>
    </source>
</evidence>
<name>A0A650GBJ6_RAPSA</name>
<evidence type="ECO:0000313" key="2">
    <source>
        <dbReference type="EMBL" id="QGW48321.1"/>
    </source>
</evidence>
<reference evidence="2" key="1">
    <citation type="submission" date="2019-06" db="EMBL/GenBank/DDBJ databases">
        <title>Complete mitochondrial genome sequencing of NWB CMS and Normal type.</title>
        <authorList>
            <person name="Zhang L."/>
            <person name="Wang Q."/>
            <person name="Wang Y."/>
        </authorList>
    </citation>
    <scope>NUCLEOTIDE SEQUENCE</scope>
    <source>
        <strain evidence="2">YB-A</strain>
    </source>
</reference>
<dbReference type="EMBL" id="MN056360">
    <property type="protein sequence ID" value="QGW48321.1"/>
    <property type="molecule type" value="Genomic_DNA"/>
</dbReference>
<accession>A0A650GBJ6</accession>
<protein>
    <submittedName>
        <fullName evidence="2">Uncharacterized protein</fullName>
    </submittedName>
</protein>
<sequence length="81" mass="9125">MLFFLVPILFHGAPRKNLQSLVLVLSLNTARLPLLLLSLTGLLSYFASFVSFFLTLFRSIVITLENLYDCQSCSSCSLETY</sequence>
<keyword evidence="1" id="KW-0812">Transmembrane</keyword>
<keyword evidence="2" id="KW-0496">Mitochondrion</keyword>
<keyword evidence="1" id="KW-1133">Transmembrane helix</keyword>
<gene>
    <name evidence="2" type="primary">orf81d</name>
</gene>
<organism evidence="2">
    <name type="scientific">Raphanus sativus</name>
    <name type="common">Radish</name>
    <name type="synonym">Raphanus raphanistrum var. sativus</name>
    <dbReference type="NCBI Taxonomy" id="3726"/>
    <lineage>
        <taxon>Eukaryota</taxon>
        <taxon>Viridiplantae</taxon>
        <taxon>Streptophyta</taxon>
        <taxon>Embryophyta</taxon>
        <taxon>Tracheophyta</taxon>
        <taxon>Spermatophyta</taxon>
        <taxon>Magnoliopsida</taxon>
        <taxon>eudicotyledons</taxon>
        <taxon>Gunneridae</taxon>
        <taxon>Pentapetalae</taxon>
        <taxon>rosids</taxon>
        <taxon>malvids</taxon>
        <taxon>Brassicales</taxon>
        <taxon>Brassicaceae</taxon>
        <taxon>Brassiceae</taxon>
        <taxon>Raphanus</taxon>
    </lineage>
</organism>
<keyword evidence="1" id="KW-0472">Membrane</keyword>
<proteinExistence type="predicted"/>
<feature type="transmembrane region" description="Helical" evidence="1">
    <location>
        <begin position="34"/>
        <end position="57"/>
    </location>
</feature>